<dbReference type="EMBL" id="KY322437">
    <property type="protein sequence ID" value="AUF82130.1"/>
    <property type="molecule type" value="Genomic_DNA"/>
</dbReference>
<reference evidence="1" key="1">
    <citation type="journal article" date="2018" name="Virology">
        <title>A giant virus infecting green algae encodes key fermentation genes.</title>
        <authorList>
            <person name="Schvarcz C.R."/>
            <person name="Steward G.F."/>
        </authorList>
    </citation>
    <scope>NUCLEOTIDE SEQUENCE [LARGE SCALE GENOMIC DNA]</scope>
</reference>
<sequence>MVFKIPVINIQIEWRIRCRCSSLFQYKFVHRITPHMTGCLDITRATEGVFLSGRFTSDGTRVDYGSCKEIRKTDDSVCIGPYPIMVLMYQGQQPYIWGIPSSISRDIELLDDVPATETNVNMILAREIGVLYKLNSNIRIFQRIWRLRRSKKEFLKICEKNSLLDSDCINRIFSFLK</sequence>
<name>A0A2P0VML4_9VIRU</name>
<dbReference type="Proteomes" id="UP000244773">
    <property type="component" value="Segment"/>
</dbReference>
<gene>
    <name evidence="1" type="ORF">TetV_038</name>
</gene>
<keyword evidence="2" id="KW-1185">Reference proteome</keyword>
<evidence type="ECO:0000313" key="2">
    <source>
        <dbReference type="Proteomes" id="UP000244773"/>
    </source>
</evidence>
<evidence type="ECO:0000313" key="1">
    <source>
        <dbReference type="EMBL" id="AUF82130.1"/>
    </source>
</evidence>
<proteinExistence type="predicted"/>
<organism evidence="1">
    <name type="scientific">Tetraselmis virus 1</name>
    <dbReference type="NCBI Taxonomy" id="2060617"/>
    <lineage>
        <taxon>Viruses</taxon>
        <taxon>Varidnaviria</taxon>
        <taxon>Bamfordvirae</taxon>
        <taxon>Nucleocytoviricota</taxon>
        <taxon>Megaviricetes</taxon>
        <taxon>Imitervirales</taxon>
        <taxon>Allomimiviridae</taxon>
        <taxon>Oceanusvirus</taxon>
        <taxon>Oceanusvirus kaneohense</taxon>
    </lineage>
</organism>
<accession>A0A2P0VML4</accession>
<protein>
    <submittedName>
        <fullName evidence="1">Uncharacterized protein</fullName>
    </submittedName>
</protein>